<sequence length="130" mass="14875">MNTDPTTEPLEDPDVPVFLDDPALRLPRLPTMTTRESMEQFREKFSELYASPPSKAPKQAEPRTPRKPAPLKTKDARPPLLDFSGEPIYRRRSGPCWPLPRTISHTPADKPLDMAFLDTLVPTRLQKERE</sequence>
<dbReference type="RefSeq" id="WP_010637515.1">
    <property type="nucleotide sequence ID" value="NZ_JABBDT010000069.1"/>
</dbReference>
<accession>A0A1C2IKH6</accession>
<dbReference type="Proteomes" id="UP000094893">
    <property type="component" value="Unassembled WGS sequence"/>
</dbReference>
<feature type="compositionally biased region" description="Basic and acidic residues" evidence="1">
    <location>
        <begin position="36"/>
        <end position="46"/>
    </location>
</feature>
<feature type="region of interest" description="Disordered" evidence="1">
    <location>
        <begin position="1"/>
        <end position="110"/>
    </location>
</feature>
<evidence type="ECO:0000313" key="2">
    <source>
        <dbReference type="EMBL" id="OCX76719.1"/>
    </source>
</evidence>
<protein>
    <submittedName>
        <fullName evidence="2">Uncharacterized protein</fullName>
    </submittedName>
</protein>
<comment type="caution">
    <text evidence="2">The sequence shown here is derived from an EMBL/GenBank/DDBJ whole genome shotgun (WGS) entry which is preliminary data.</text>
</comment>
<dbReference type="EMBL" id="LWSA01000021">
    <property type="protein sequence ID" value="OCX76719.1"/>
    <property type="molecule type" value="Genomic_DNA"/>
</dbReference>
<dbReference type="AlphaFoldDB" id="A0A1C2IKH6"/>
<reference evidence="2 3" key="1">
    <citation type="journal article" date="2016" name="Int. J. Mol. Sci.">
        <title>Comparative genomics of the extreme acidophile Acidithiobacillus thiooxidans reveals intraspecific divergence and niche adaptation.</title>
        <authorList>
            <person name="Zhang X."/>
            <person name="Feng X."/>
            <person name="Tao J."/>
            <person name="Ma L."/>
            <person name="Xiao Y."/>
            <person name="Liang Y."/>
            <person name="Liu X."/>
            <person name="Yin H."/>
        </authorList>
    </citation>
    <scope>NUCLEOTIDE SEQUENCE [LARGE SCALE GENOMIC DNA]</scope>
    <source>
        <strain evidence="2 3">A02</strain>
    </source>
</reference>
<evidence type="ECO:0000313" key="3">
    <source>
        <dbReference type="Proteomes" id="UP000094893"/>
    </source>
</evidence>
<name>A0A1C2IKH6_ACITH</name>
<proteinExistence type="predicted"/>
<gene>
    <name evidence="2" type="ORF">A6P07_01990</name>
</gene>
<evidence type="ECO:0000256" key="1">
    <source>
        <dbReference type="SAM" id="MobiDB-lite"/>
    </source>
</evidence>
<organism evidence="2 3">
    <name type="scientific">Acidithiobacillus thiooxidans</name>
    <name type="common">Thiobacillus thiooxidans</name>
    <dbReference type="NCBI Taxonomy" id="930"/>
    <lineage>
        <taxon>Bacteria</taxon>
        <taxon>Pseudomonadati</taxon>
        <taxon>Pseudomonadota</taxon>
        <taxon>Acidithiobacillia</taxon>
        <taxon>Acidithiobacillales</taxon>
        <taxon>Acidithiobacillaceae</taxon>
        <taxon>Acidithiobacillus</taxon>
    </lineage>
</organism>
<feature type="compositionally biased region" description="Low complexity" evidence="1">
    <location>
        <begin position="19"/>
        <end position="30"/>
    </location>
</feature>